<dbReference type="RefSeq" id="WP_375526447.1">
    <property type="nucleotide sequence ID" value="NZ_JBHILM010000019.1"/>
</dbReference>
<feature type="transmembrane region" description="Helical" evidence="1">
    <location>
        <begin position="61"/>
        <end position="83"/>
    </location>
</feature>
<feature type="transmembrane region" description="Helical" evidence="1">
    <location>
        <begin position="89"/>
        <end position="111"/>
    </location>
</feature>
<keyword evidence="1" id="KW-0472">Membrane</keyword>
<gene>
    <name evidence="2" type="ORF">ACE3NQ_17425</name>
</gene>
<reference evidence="2 3" key="1">
    <citation type="submission" date="2024-09" db="EMBL/GenBank/DDBJ databases">
        <authorList>
            <person name="Ruan L."/>
        </authorList>
    </citation>
    <scope>NUCLEOTIDE SEQUENCE [LARGE SCALE GENOMIC DNA]</scope>
    <source>
        <strain evidence="2 3">D33</strain>
    </source>
</reference>
<evidence type="ECO:0000313" key="3">
    <source>
        <dbReference type="Proteomes" id="UP001580407"/>
    </source>
</evidence>
<protein>
    <submittedName>
        <fullName evidence="2">Uncharacterized protein</fullName>
    </submittedName>
</protein>
<comment type="caution">
    <text evidence="2">The sequence shown here is derived from an EMBL/GenBank/DDBJ whole genome shotgun (WGS) entry which is preliminary data.</text>
</comment>
<keyword evidence="1" id="KW-1133">Transmembrane helix</keyword>
<proteinExistence type="predicted"/>
<accession>A0ABV5BAG6</accession>
<dbReference type="Proteomes" id="UP001580407">
    <property type="component" value="Unassembled WGS sequence"/>
</dbReference>
<evidence type="ECO:0000256" key="1">
    <source>
        <dbReference type="SAM" id="Phobius"/>
    </source>
</evidence>
<dbReference type="EMBL" id="JBHILM010000019">
    <property type="protein sequence ID" value="MFB5682701.1"/>
    <property type="molecule type" value="Genomic_DNA"/>
</dbReference>
<evidence type="ECO:0000313" key="2">
    <source>
        <dbReference type="EMBL" id="MFB5682701.1"/>
    </source>
</evidence>
<keyword evidence="3" id="KW-1185">Reference proteome</keyword>
<name>A0ABV5BAG6_9BACL</name>
<keyword evidence="1" id="KW-0812">Transmembrane</keyword>
<organism evidence="2 3">
    <name type="scientific">Paenibacillus terreus</name>
    <dbReference type="NCBI Taxonomy" id="1387834"/>
    <lineage>
        <taxon>Bacteria</taxon>
        <taxon>Bacillati</taxon>
        <taxon>Bacillota</taxon>
        <taxon>Bacilli</taxon>
        <taxon>Bacillales</taxon>
        <taxon>Paenibacillaceae</taxon>
        <taxon>Paenibacillus</taxon>
    </lineage>
</organism>
<sequence>MIGKSDGLPIFKMVLEAVLGIFLIFFANLTFLGYLFITSFISEVLLYFAKKSSTYHANISTIGHYSYAASLAYTSLLGLLYYFDAINAQIAIYGVVYGLFLLFPIIALIFVKIR</sequence>